<organism evidence="2 3">
    <name type="scientific">Teladorsagia circumcincta</name>
    <name type="common">Brown stomach worm</name>
    <name type="synonym">Ostertagia circumcincta</name>
    <dbReference type="NCBI Taxonomy" id="45464"/>
    <lineage>
        <taxon>Eukaryota</taxon>
        <taxon>Metazoa</taxon>
        <taxon>Ecdysozoa</taxon>
        <taxon>Nematoda</taxon>
        <taxon>Chromadorea</taxon>
        <taxon>Rhabditida</taxon>
        <taxon>Rhabditina</taxon>
        <taxon>Rhabditomorpha</taxon>
        <taxon>Strongyloidea</taxon>
        <taxon>Trichostrongylidae</taxon>
        <taxon>Teladorsagia</taxon>
    </lineage>
</organism>
<dbReference type="AlphaFoldDB" id="A0A2G9TVN3"/>
<dbReference type="Pfam" id="PF01359">
    <property type="entry name" value="Transposase_1"/>
    <property type="match status" value="1"/>
</dbReference>
<dbReference type="EMBL" id="KZ352673">
    <property type="protein sequence ID" value="PIO62034.1"/>
    <property type="molecule type" value="Genomic_DNA"/>
</dbReference>
<evidence type="ECO:0000313" key="3">
    <source>
        <dbReference type="Proteomes" id="UP000230423"/>
    </source>
</evidence>
<feature type="non-terminal residue" evidence="2">
    <location>
        <position position="97"/>
    </location>
</feature>
<feature type="region of interest" description="Disordered" evidence="1">
    <location>
        <begin position="47"/>
        <end position="75"/>
    </location>
</feature>
<dbReference type="InterPro" id="IPR001888">
    <property type="entry name" value="Transposase_1"/>
</dbReference>
<evidence type="ECO:0000313" key="2">
    <source>
        <dbReference type="EMBL" id="PIO62034.1"/>
    </source>
</evidence>
<dbReference type="Proteomes" id="UP000230423">
    <property type="component" value="Unassembled WGS sequence"/>
</dbReference>
<protein>
    <submittedName>
        <fullName evidence="2">Uncharacterized protein</fullName>
    </submittedName>
</protein>
<dbReference type="InterPro" id="IPR036397">
    <property type="entry name" value="RNaseH_sf"/>
</dbReference>
<accession>A0A2G9TVN3</accession>
<gene>
    <name evidence="2" type="ORF">TELCIR_16424</name>
</gene>
<keyword evidence="3" id="KW-1185">Reference proteome</keyword>
<evidence type="ECO:0000256" key="1">
    <source>
        <dbReference type="SAM" id="MobiDB-lite"/>
    </source>
</evidence>
<sequence length="97" mass="11149">MVVKSNRNGKWVPYHLSDVNKAARVTSTEIFSRHFKGRCLWDSVITSGEKSEPFGNPKRKKQWLGRGQEPELKPDIHGRKAIPCIRWSYKGVVHFGT</sequence>
<reference evidence="2 3" key="1">
    <citation type="submission" date="2015-09" db="EMBL/GenBank/DDBJ databases">
        <title>Draft genome of the parasitic nematode Teladorsagia circumcincta isolate WARC Sus (inbred).</title>
        <authorList>
            <person name="Mitreva M."/>
        </authorList>
    </citation>
    <scope>NUCLEOTIDE SEQUENCE [LARGE SCALE GENOMIC DNA]</scope>
    <source>
        <strain evidence="2 3">S</strain>
    </source>
</reference>
<dbReference type="GO" id="GO:0003676">
    <property type="term" value="F:nucleic acid binding"/>
    <property type="evidence" value="ECO:0007669"/>
    <property type="project" value="InterPro"/>
</dbReference>
<dbReference type="Gene3D" id="3.30.420.10">
    <property type="entry name" value="Ribonuclease H-like superfamily/Ribonuclease H"/>
    <property type="match status" value="1"/>
</dbReference>
<proteinExistence type="predicted"/>
<name>A0A2G9TVN3_TELCI</name>
<dbReference type="OrthoDB" id="9970333at2759"/>